<dbReference type="KEGG" id="eiv:EIN_425370"/>
<accession>A0A0A1U648</accession>
<name>A0A0A1U648_ENTIV</name>
<dbReference type="RefSeq" id="XP_004256576.1">
    <property type="nucleotide sequence ID" value="XM_004256528.1"/>
</dbReference>
<organism evidence="1 2">
    <name type="scientific">Entamoeba invadens IP1</name>
    <dbReference type="NCBI Taxonomy" id="370355"/>
    <lineage>
        <taxon>Eukaryota</taxon>
        <taxon>Amoebozoa</taxon>
        <taxon>Evosea</taxon>
        <taxon>Archamoebae</taxon>
        <taxon>Mastigamoebida</taxon>
        <taxon>Entamoebidae</taxon>
        <taxon>Entamoeba</taxon>
    </lineage>
</organism>
<reference evidence="1 2" key="1">
    <citation type="submission" date="2012-10" db="EMBL/GenBank/DDBJ databases">
        <authorList>
            <person name="Zafar N."/>
            <person name="Inman J."/>
            <person name="Hall N."/>
            <person name="Lorenzi H."/>
            <person name="Caler E."/>
        </authorList>
    </citation>
    <scope>NUCLEOTIDE SEQUENCE [LARGE SCALE GENOMIC DNA]</scope>
    <source>
        <strain evidence="1 2">IP1</strain>
    </source>
</reference>
<gene>
    <name evidence="1" type="ORF">EIN_425370</name>
</gene>
<proteinExistence type="predicted"/>
<evidence type="ECO:0000313" key="2">
    <source>
        <dbReference type="Proteomes" id="UP000014680"/>
    </source>
</evidence>
<dbReference type="OrthoDB" id="1046782at2759"/>
<protein>
    <submittedName>
        <fullName evidence="1">Phosphatidylinositol-specific phospholipase C X domain containing protein, putative</fullName>
    </submittedName>
</protein>
<dbReference type="AlphaFoldDB" id="A0A0A1U648"/>
<dbReference type="Proteomes" id="UP000014680">
    <property type="component" value="Unassembled WGS sequence"/>
</dbReference>
<dbReference type="GeneID" id="14888804"/>
<sequence>MEFPFANWMKTCAPIHERCIADISLVGSHDCATAKILKKHIIPPFSIVPTKYRGFIKRWAKTQRLSIGDQCKAGSRYFDFRVIYDTGLDDFFLLHGFYCIRLEDALKEIVQFLDEHADEVLIVDMNHIFNVKSKTVMKKLYNLIEGLCAKHAVLDDSDKIHAPLKSLVRLHQRMFVFCLNLPHVNLPKPLFVFDHAQVTSLWPNRNTTSRMMKVLSNNTRKAKDLTQPTIVQAIVTPSISSIRKSFYDKEYPATTLMIAQETNPVVLNWLHSQHTFINILLIDDIGKNDQIVAEMIKRNTTFPR</sequence>
<evidence type="ECO:0000313" key="1">
    <source>
        <dbReference type="EMBL" id="ELP89805.1"/>
    </source>
</evidence>
<dbReference type="PANTHER" id="PTHR13593:SF113">
    <property type="entry name" value="SI:DKEY-266F7.9"/>
    <property type="match status" value="1"/>
</dbReference>
<dbReference type="EMBL" id="KB206573">
    <property type="protein sequence ID" value="ELP89805.1"/>
    <property type="molecule type" value="Genomic_DNA"/>
</dbReference>
<dbReference type="InterPro" id="IPR051057">
    <property type="entry name" value="PI-PLC_domain"/>
</dbReference>
<dbReference type="GO" id="GO:0008081">
    <property type="term" value="F:phosphoric diester hydrolase activity"/>
    <property type="evidence" value="ECO:0007669"/>
    <property type="project" value="InterPro"/>
</dbReference>
<dbReference type="VEuPathDB" id="AmoebaDB:EIN_425370"/>
<dbReference type="SUPFAM" id="SSF51695">
    <property type="entry name" value="PLC-like phosphodiesterases"/>
    <property type="match status" value="1"/>
</dbReference>
<dbReference type="PANTHER" id="PTHR13593">
    <property type="match status" value="1"/>
</dbReference>
<dbReference type="Gene3D" id="3.20.20.190">
    <property type="entry name" value="Phosphatidylinositol (PI) phosphodiesterase"/>
    <property type="match status" value="1"/>
</dbReference>
<dbReference type="GO" id="GO:0006629">
    <property type="term" value="P:lipid metabolic process"/>
    <property type="evidence" value="ECO:0007669"/>
    <property type="project" value="InterPro"/>
</dbReference>
<keyword evidence="2" id="KW-1185">Reference proteome</keyword>
<dbReference type="InterPro" id="IPR017946">
    <property type="entry name" value="PLC-like_Pdiesterase_TIM-brl"/>
</dbReference>
<dbReference type="OMA" id="NHFYAME"/>